<keyword evidence="10 12" id="KW-0378">Hydrolase</keyword>
<dbReference type="AlphaFoldDB" id="A0A2M8C1H4"/>
<keyword evidence="9 12" id="KW-0255">Endonuclease</keyword>
<name>A0A2M8C1H4_9BACT</name>
<sequence length="204" mass="23052">MLPDCKHEKRFWQRRKTLVFALDEAGRGSLAGPVVACAFCATNGFTQMPQPPIPVKDSKQLSQRRREALHAWMKTIPYFAYATAFVGPKTIDAINIRQANFVAMQRAIKKLRTHVPRTRVHALVDGNDPIPDIPVAQTTIIKGDAKVFSIACASIIAKVSRDTYMLRIAKKYPAYAFDKHKGYGTLKHRRLIRKHGMCAIHRKT</sequence>
<comment type="caution">
    <text evidence="15">The sequence shown here is derived from an EMBL/GenBank/DDBJ whole genome shotgun (WGS) entry which is preliminary data.</text>
</comment>
<dbReference type="Proteomes" id="UP000228770">
    <property type="component" value="Unassembled WGS sequence"/>
</dbReference>
<evidence type="ECO:0000256" key="3">
    <source>
        <dbReference type="ARBA" id="ARBA00004065"/>
    </source>
</evidence>
<dbReference type="GO" id="GO:0005737">
    <property type="term" value="C:cytoplasm"/>
    <property type="evidence" value="ECO:0007669"/>
    <property type="project" value="UniProtKB-SubCell"/>
</dbReference>
<keyword evidence="7 12" id="KW-0540">Nuclease</keyword>
<dbReference type="InterPro" id="IPR036397">
    <property type="entry name" value="RNaseH_sf"/>
</dbReference>
<reference evidence="16" key="1">
    <citation type="submission" date="2017-09" db="EMBL/GenBank/DDBJ databases">
        <title>Depth-based differentiation of microbial function through sediment-hosted aquifers and enrichment of novel symbionts in the deep terrestrial subsurface.</title>
        <authorList>
            <person name="Probst A.J."/>
            <person name="Ladd B."/>
            <person name="Jarett J.K."/>
            <person name="Geller-Mcgrath D.E."/>
            <person name="Sieber C.M.K."/>
            <person name="Emerson J.B."/>
            <person name="Anantharaman K."/>
            <person name="Thomas B.C."/>
            <person name="Malmstrom R."/>
            <person name="Stieglmeier M."/>
            <person name="Klingl A."/>
            <person name="Woyke T."/>
            <person name="Ryan C.M."/>
            <person name="Banfield J.F."/>
        </authorList>
    </citation>
    <scope>NUCLEOTIDE SEQUENCE [LARGE SCALE GENOMIC DNA]</scope>
</reference>
<feature type="domain" description="RNase H type-2" evidence="14">
    <location>
        <begin position="17"/>
        <end position="204"/>
    </location>
</feature>
<dbReference type="InterPro" id="IPR024567">
    <property type="entry name" value="RNase_HII/HIII_dom"/>
</dbReference>
<dbReference type="InterPro" id="IPR001352">
    <property type="entry name" value="RNase_HII/HIII"/>
</dbReference>
<dbReference type="PANTHER" id="PTHR10954:SF18">
    <property type="entry name" value="RIBONUCLEASE HII"/>
    <property type="match status" value="1"/>
</dbReference>
<dbReference type="GO" id="GO:0004523">
    <property type="term" value="F:RNA-DNA hybrid ribonuclease activity"/>
    <property type="evidence" value="ECO:0007669"/>
    <property type="project" value="UniProtKB-UniRule"/>
</dbReference>
<evidence type="ECO:0000256" key="1">
    <source>
        <dbReference type="ARBA" id="ARBA00000077"/>
    </source>
</evidence>
<evidence type="ECO:0000256" key="5">
    <source>
        <dbReference type="ARBA" id="ARBA00007383"/>
    </source>
</evidence>
<dbReference type="EC" id="3.1.26.4" evidence="13"/>
<dbReference type="EMBL" id="PFUA01000059">
    <property type="protein sequence ID" value="PJB49957.1"/>
    <property type="molecule type" value="Genomic_DNA"/>
</dbReference>
<evidence type="ECO:0000256" key="8">
    <source>
        <dbReference type="ARBA" id="ARBA00022723"/>
    </source>
</evidence>
<keyword evidence="8 12" id="KW-0479">Metal-binding</keyword>
<dbReference type="NCBIfam" id="NF000595">
    <property type="entry name" value="PRK00015.1-3"/>
    <property type="match status" value="1"/>
</dbReference>
<feature type="binding site" evidence="12">
    <location>
        <position position="24"/>
    </location>
    <ligand>
        <name>a divalent metal cation</name>
        <dbReference type="ChEBI" id="CHEBI:60240"/>
    </ligand>
</feature>
<evidence type="ECO:0000256" key="10">
    <source>
        <dbReference type="ARBA" id="ARBA00022801"/>
    </source>
</evidence>
<gene>
    <name evidence="15" type="ORF">CO102_02410</name>
</gene>
<dbReference type="GO" id="GO:0043137">
    <property type="term" value="P:DNA replication, removal of RNA primer"/>
    <property type="evidence" value="ECO:0007669"/>
    <property type="project" value="TreeGrafter"/>
</dbReference>
<dbReference type="CDD" id="cd07182">
    <property type="entry name" value="RNase_HII_bacteria_HII_like"/>
    <property type="match status" value="1"/>
</dbReference>
<keyword evidence="6" id="KW-0963">Cytoplasm</keyword>
<evidence type="ECO:0000256" key="11">
    <source>
        <dbReference type="ARBA" id="ARBA00023211"/>
    </source>
</evidence>
<dbReference type="Gene3D" id="3.30.420.10">
    <property type="entry name" value="Ribonuclease H-like superfamily/Ribonuclease H"/>
    <property type="match status" value="1"/>
</dbReference>
<evidence type="ECO:0000256" key="9">
    <source>
        <dbReference type="ARBA" id="ARBA00022759"/>
    </source>
</evidence>
<evidence type="ECO:0000259" key="14">
    <source>
        <dbReference type="PROSITE" id="PS51975"/>
    </source>
</evidence>
<evidence type="ECO:0000313" key="16">
    <source>
        <dbReference type="Proteomes" id="UP000228770"/>
    </source>
</evidence>
<dbReference type="Pfam" id="PF01351">
    <property type="entry name" value="RNase_HII"/>
    <property type="match status" value="1"/>
</dbReference>
<dbReference type="InterPro" id="IPR012337">
    <property type="entry name" value="RNaseH-like_sf"/>
</dbReference>
<evidence type="ECO:0000256" key="2">
    <source>
        <dbReference type="ARBA" id="ARBA00001946"/>
    </source>
</evidence>
<evidence type="ECO:0000256" key="7">
    <source>
        <dbReference type="ARBA" id="ARBA00022722"/>
    </source>
</evidence>
<comment type="cofactor">
    <cofactor evidence="12">
        <name>Mn(2+)</name>
        <dbReference type="ChEBI" id="CHEBI:29035"/>
    </cofactor>
    <cofactor evidence="12">
        <name>Mg(2+)</name>
        <dbReference type="ChEBI" id="CHEBI:18420"/>
    </cofactor>
    <text evidence="12">Manganese or magnesium. Binds 1 divalent metal ion per monomer in the absence of substrate. May bind a second metal ion after substrate binding.</text>
</comment>
<dbReference type="GO" id="GO:0006298">
    <property type="term" value="P:mismatch repair"/>
    <property type="evidence" value="ECO:0007669"/>
    <property type="project" value="TreeGrafter"/>
</dbReference>
<protein>
    <recommendedName>
        <fullName evidence="13">Ribonuclease</fullName>
        <ecNumber evidence="13">3.1.26.4</ecNumber>
    </recommendedName>
</protein>
<feature type="non-terminal residue" evidence="15">
    <location>
        <position position="204"/>
    </location>
</feature>
<comment type="subcellular location">
    <subcellularLocation>
        <location evidence="4">Cytoplasm</location>
    </subcellularLocation>
</comment>
<dbReference type="GO" id="GO:0032299">
    <property type="term" value="C:ribonuclease H2 complex"/>
    <property type="evidence" value="ECO:0007669"/>
    <property type="project" value="TreeGrafter"/>
</dbReference>
<feature type="binding site" evidence="12">
    <location>
        <position position="23"/>
    </location>
    <ligand>
        <name>a divalent metal cation</name>
        <dbReference type="ChEBI" id="CHEBI:60240"/>
    </ligand>
</feature>
<organism evidence="15 16">
    <name type="scientific">Candidatus Brennerbacteria bacterium CG_4_9_14_3_um_filter_43_9</name>
    <dbReference type="NCBI Taxonomy" id="1974522"/>
    <lineage>
        <taxon>Bacteria</taxon>
        <taxon>Candidatus Brenneribacteriota</taxon>
    </lineage>
</organism>
<dbReference type="GO" id="GO:0046872">
    <property type="term" value="F:metal ion binding"/>
    <property type="evidence" value="ECO:0007669"/>
    <property type="project" value="UniProtKB-KW"/>
</dbReference>
<dbReference type="PANTHER" id="PTHR10954">
    <property type="entry name" value="RIBONUCLEASE H2 SUBUNIT A"/>
    <property type="match status" value="1"/>
</dbReference>
<evidence type="ECO:0000256" key="13">
    <source>
        <dbReference type="RuleBase" id="RU003515"/>
    </source>
</evidence>
<dbReference type="GO" id="GO:0003723">
    <property type="term" value="F:RNA binding"/>
    <property type="evidence" value="ECO:0007669"/>
    <property type="project" value="UniProtKB-UniRule"/>
</dbReference>
<evidence type="ECO:0000256" key="6">
    <source>
        <dbReference type="ARBA" id="ARBA00022490"/>
    </source>
</evidence>
<evidence type="ECO:0000256" key="12">
    <source>
        <dbReference type="PROSITE-ProRule" id="PRU01319"/>
    </source>
</evidence>
<comment type="catalytic activity">
    <reaction evidence="1 12 13">
        <text>Endonucleolytic cleavage to 5'-phosphomonoester.</text>
        <dbReference type="EC" id="3.1.26.4"/>
    </reaction>
</comment>
<dbReference type="InterPro" id="IPR022898">
    <property type="entry name" value="RNase_HII"/>
</dbReference>
<evidence type="ECO:0000313" key="15">
    <source>
        <dbReference type="EMBL" id="PJB49957.1"/>
    </source>
</evidence>
<dbReference type="PROSITE" id="PS51975">
    <property type="entry name" value="RNASE_H_2"/>
    <property type="match status" value="1"/>
</dbReference>
<keyword evidence="11" id="KW-0464">Manganese</keyword>
<accession>A0A2M8C1H4</accession>
<feature type="binding site" evidence="12">
    <location>
        <position position="125"/>
    </location>
    <ligand>
        <name>a divalent metal cation</name>
        <dbReference type="ChEBI" id="CHEBI:60240"/>
    </ligand>
</feature>
<dbReference type="SUPFAM" id="SSF53098">
    <property type="entry name" value="Ribonuclease H-like"/>
    <property type="match status" value="1"/>
</dbReference>
<evidence type="ECO:0000256" key="4">
    <source>
        <dbReference type="ARBA" id="ARBA00004496"/>
    </source>
</evidence>
<comment type="similarity">
    <text evidence="5 13">Belongs to the RNase HII family.</text>
</comment>
<proteinExistence type="inferred from homology"/>
<comment type="function">
    <text evidence="3 13">Endonuclease that specifically degrades the RNA of RNA-DNA hybrids.</text>
</comment>
<comment type="cofactor">
    <cofactor evidence="2">
        <name>Mg(2+)</name>
        <dbReference type="ChEBI" id="CHEBI:18420"/>
    </cofactor>
</comment>